<reference evidence="2" key="1">
    <citation type="submission" date="2021-01" db="EMBL/GenBank/DDBJ databases">
        <authorList>
            <person name="Corre E."/>
            <person name="Pelletier E."/>
            <person name="Niang G."/>
            <person name="Scheremetjew M."/>
            <person name="Finn R."/>
            <person name="Kale V."/>
            <person name="Holt S."/>
            <person name="Cochrane G."/>
            <person name="Meng A."/>
            <person name="Brown T."/>
            <person name="Cohen L."/>
        </authorList>
    </citation>
    <scope>NUCLEOTIDE SEQUENCE</scope>
    <source>
        <strain evidence="2">RCC733</strain>
    </source>
</reference>
<gene>
    <name evidence="2" type="ORF">PPRO1471_LOCUS9476</name>
</gene>
<dbReference type="AlphaFoldDB" id="A0A7S2FKW5"/>
<accession>A0A7S2FKW5</accession>
<feature type="compositionally biased region" description="Basic residues" evidence="1">
    <location>
        <begin position="140"/>
        <end position="150"/>
    </location>
</feature>
<name>A0A7S2FKW5_9CHLO</name>
<dbReference type="EMBL" id="HBGR01014249">
    <property type="protein sequence ID" value="CAD9399166.1"/>
    <property type="molecule type" value="Transcribed_RNA"/>
</dbReference>
<organism evidence="2">
    <name type="scientific">Pycnococcus provasolii</name>
    <dbReference type="NCBI Taxonomy" id="41880"/>
    <lineage>
        <taxon>Eukaryota</taxon>
        <taxon>Viridiplantae</taxon>
        <taxon>Chlorophyta</taxon>
        <taxon>Pseudoscourfieldiophyceae</taxon>
        <taxon>Pseudoscourfieldiales</taxon>
        <taxon>Pycnococcaceae</taxon>
        <taxon>Pycnococcus</taxon>
    </lineage>
</organism>
<proteinExistence type="predicted"/>
<sequence length="163" mass="16987">MSTFCRLNQGLRQPVVSRRTCGAPQSASASASAHRATRSPICEETRRCAADPRWEEGPAGTRAAALTLCLALNATCADVAQAEGVVQRDVETVKKEALLQMTGIYAALFAITGAGAAYSAIKGETAGTAPSVKVNAVKGASRKSAQKKKSNNSATAQKRFGLF</sequence>
<protein>
    <submittedName>
        <fullName evidence="2">Uncharacterized protein</fullName>
    </submittedName>
</protein>
<evidence type="ECO:0000313" key="2">
    <source>
        <dbReference type="EMBL" id="CAD9399166.1"/>
    </source>
</evidence>
<evidence type="ECO:0000256" key="1">
    <source>
        <dbReference type="SAM" id="MobiDB-lite"/>
    </source>
</evidence>
<feature type="region of interest" description="Disordered" evidence="1">
    <location>
        <begin position="140"/>
        <end position="163"/>
    </location>
</feature>